<accession>A0A8J3S405</accession>
<keyword evidence="1" id="KW-0472">Membrane</keyword>
<dbReference type="Proteomes" id="UP000655044">
    <property type="component" value="Unassembled WGS sequence"/>
</dbReference>
<evidence type="ECO:0000313" key="3">
    <source>
        <dbReference type="Proteomes" id="UP000655044"/>
    </source>
</evidence>
<comment type="caution">
    <text evidence="2">The sequence shown here is derived from an EMBL/GenBank/DDBJ whole genome shotgun (WGS) entry which is preliminary data.</text>
</comment>
<feature type="transmembrane region" description="Helical" evidence="1">
    <location>
        <begin position="38"/>
        <end position="59"/>
    </location>
</feature>
<sequence length="78" mass="7754">MTSIDVLTLVLAVSVAVNIGCAAGFITLRTGSGWARAVLAAGGAVGAALVIFFAAVGAYSDGDRQRPSSGLQQDCLLA</sequence>
<proteinExistence type="predicted"/>
<keyword evidence="3" id="KW-1185">Reference proteome</keyword>
<evidence type="ECO:0000313" key="2">
    <source>
        <dbReference type="EMBL" id="GIH88001.1"/>
    </source>
</evidence>
<gene>
    <name evidence="2" type="ORF">Pro02_64090</name>
</gene>
<dbReference type="RefSeq" id="WP_189243697.1">
    <property type="nucleotide sequence ID" value="NZ_BMQP01000047.1"/>
</dbReference>
<keyword evidence="1" id="KW-0812">Transmembrane</keyword>
<organism evidence="2 3">
    <name type="scientific">Planobispora rosea</name>
    <dbReference type="NCBI Taxonomy" id="35762"/>
    <lineage>
        <taxon>Bacteria</taxon>
        <taxon>Bacillati</taxon>
        <taxon>Actinomycetota</taxon>
        <taxon>Actinomycetes</taxon>
        <taxon>Streptosporangiales</taxon>
        <taxon>Streptosporangiaceae</taxon>
        <taxon>Planobispora</taxon>
    </lineage>
</organism>
<dbReference type="AlphaFoldDB" id="A0A8J3S405"/>
<name>A0A8J3S405_PLARO</name>
<evidence type="ECO:0000256" key="1">
    <source>
        <dbReference type="SAM" id="Phobius"/>
    </source>
</evidence>
<keyword evidence="1" id="KW-1133">Transmembrane helix</keyword>
<protein>
    <submittedName>
        <fullName evidence="2">Uncharacterized protein</fullName>
    </submittedName>
</protein>
<dbReference type="EMBL" id="BOOI01000071">
    <property type="protein sequence ID" value="GIH88001.1"/>
    <property type="molecule type" value="Genomic_DNA"/>
</dbReference>
<reference evidence="2" key="1">
    <citation type="submission" date="2021-01" db="EMBL/GenBank/DDBJ databases">
        <title>Whole genome shotgun sequence of Planobispora rosea NBRC 15558.</title>
        <authorList>
            <person name="Komaki H."/>
            <person name="Tamura T."/>
        </authorList>
    </citation>
    <scope>NUCLEOTIDE SEQUENCE</scope>
    <source>
        <strain evidence="2">NBRC 15558</strain>
    </source>
</reference>